<proteinExistence type="predicted"/>
<protein>
    <recommendedName>
        <fullName evidence="3">PIN domain-containing protein</fullName>
    </recommendedName>
</protein>
<sequence length="68" mass="7714">MTVDTSLLAFDVHKQFGFAWWDSLIVASALQSDCDVLLSEDMSHRRRIGPLRILDPFLVRPDEALSPN</sequence>
<evidence type="ECO:0000313" key="2">
    <source>
        <dbReference type="Proteomes" id="UP000825701"/>
    </source>
</evidence>
<evidence type="ECO:0008006" key="3">
    <source>
        <dbReference type="Google" id="ProtNLM"/>
    </source>
</evidence>
<dbReference type="SUPFAM" id="SSF88723">
    <property type="entry name" value="PIN domain-like"/>
    <property type="match status" value="1"/>
</dbReference>
<dbReference type="KEGG" id="cmet:K6K41_07555"/>
<evidence type="ECO:0000313" key="1">
    <source>
        <dbReference type="EMBL" id="QZO01335.1"/>
    </source>
</evidence>
<name>A0A9E6RCI2_9HYPH</name>
<dbReference type="AlphaFoldDB" id="A0A9E6RCI2"/>
<dbReference type="RefSeq" id="WP_261404598.1">
    <property type="nucleotide sequence ID" value="NZ_CP081869.1"/>
</dbReference>
<dbReference type="Proteomes" id="UP000825701">
    <property type="component" value="Chromosome"/>
</dbReference>
<dbReference type="InterPro" id="IPR029060">
    <property type="entry name" value="PIN-like_dom_sf"/>
</dbReference>
<accession>A0A9E6RCI2</accession>
<dbReference type="EMBL" id="CP081869">
    <property type="protein sequence ID" value="QZO01335.1"/>
    <property type="molecule type" value="Genomic_DNA"/>
</dbReference>
<keyword evidence="2" id="KW-1185">Reference proteome</keyword>
<reference evidence="1" key="1">
    <citation type="submission" date="2021-08" db="EMBL/GenBank/DDBJ databases">
        <authorList>
            <person name="Zhang H."/>
            <person name="Xu M."/>
            <person name="Yu Z."/>
            <person name="Yang L."/>
            <person name="Cai Y."/>
        </authorList>
    </citation>
    <scope>NUCLEOTIDE SEQUENCE</scope>
    <source>
        <strain evidence="1">CHL1</strain>
    </source>
</reference>
<gene>
    <name evidence="1" type="ORF">K6K41_07555</name>
</gene>
<organism evidence="1 2">
    <name type="scientific">Chenggangzhangella methanolivorans</name>
    <dbReference type="NCBI Taxonomy" id="1437009"/>
    <lineage>
        <taxon>Bacteria</taxon>
        <taxon>Pseudomonadati</taxon>
        <taxon>Pseudomonadota</taxon>
        <taxon>Alphaproteobacteria</taxon>
        <taxon>Hyphomicrobiales</taxon>
        <taxon>Methylopilaceae</taxon>
        <taxon>Chenggangzhangella</taxon>
    </lineage>
</organism>